<feature type="compositionally biased region" description="Polar residues" evidence="1">
    <location>
        <begin position="43"/>
        <end position="58"/>
    </location>
</feature>
<dbReference type="EMBL" id="JAJHUN010000011">
    <property type="protein sequence ID" value="KAJ4145170.1"/>
    <property type="molecule type" value="Genomic_DNA"/>
</dbReference>
<organism evidence="2 3">
    <name type="scientific">Akanthomyces muscarius</name>
    <name type="common">Entomopathogenic fungus</name>
    <name type="synonym">Lecanicillium muscarium</name>
    <dbReference type="NCBI Taxonomy" id="2231603"/>
    <lineage>
        <taxon>Eukaryota</taxon>
        <taxon>Fungi</taxon>
        <taxon>Dikarya</taxon>
        <taxon>Ascomycota</taxon>
        <taxon>Pezizomycotina</taxon>
        <taxon>Sordariomycetes</taxon>
        <taxon>Hypocreomycetidae</taxon>
        <taxon>Hypocreales</taxon>
        <taxon>Cordycipitaceae</taxon>
        <taxon>Akanthomyces</taxon>
    </lineage>
</organism>
<gene>
    <name evidence="2" type="ORF">LMH87_004028</name>
</gene>
<reference evidence="2" key="1">
    <citation type="journal article" date="2023" name="Access Microbiol">
        <title>De-novo genome assembly for Akanthomyces muscarius, a biocontrol agent of insect agricultural pests.</title>
        <authorList>
            <person name="Erdos Z."/>
            <person name="Studholme D.J."/>
            <person name="Raymond B."/>
            <person name="Sharma M."/>
        </authorList>
    </citation>
    <scope>NUCLEOTIDE SEQUENCE</scope>
    <source>
        <strain evidence="2">Ve6</strain>
    </source>
</reference>
<name>A0A9W8UHH9_AKAMU</name>
<comment type="caution">
    <text evidence="2">The sequence shown here is derived from an EMBL/GenBank/DDBJ whole genome shotgun (WGS) entry which is preliminary data.</text>
</comment>
<dbReference type="RefSeq" id="XP_056048840.1">
    <property type="nucleotide sequence ID" value="XM_056195186.1"/>
</dbReference>
<dbReference type="GeneID" id="80891187"/>
<keyword evidence="3" id="KW-1185">Reference proteome</keyword>
<feature type="region of interest" description="Disordered" evidence="1">
    <location>
        <begin position="18"/>
        <end position="58"/>
    </location>
</feature>
<dbReference type="Proteomes" id="UP001144673">
    <property type="component" value="Chromosome 2"/>
</dbReference>
<dbReference type="AlphaFoldDB" id="A0A9W8UHH9"/>
<proteinExistence type="predicted"/>
<protein>
    <submittedName>
        <fullName evidence="2">Uncharacterized protein</fullName>
    </submittedName>
</protein>
<sequence>MHGQVAQNYMDAWALDAVPTTPEVGGPSNWDSLASDHSHSLSRTLTDSLPSQSVVPQGRNDTASAACLILKQLPTPFHS</sequence>
<evidence type="ECO:0000313" key="2">
    <source>
        <dbReference type="EMBL" id="KAJ4145170.1"/>
    </source>
</evidence>
<dbReference type="KEGG" id="amus:LMH87_004028"/>
<evidence type="ECO:0000313" key="3">
    <source>
        <dbReference type="Proteomes" id="UP001144673"/>
    </source>
</evidence>
<accession>A0A9W8UHH9</accession>
<evidence type="ECO:0000256" key="1">
    <source>
        <dbReference type="SAM" id="MobiDB-lite"/>
    </source>
</evidence>